<comment type="caution">
    <text evidence="1">The sequence shown here is derived from an EMBL/GenBank/DDBJ whole genome shotgun (WGS) entry which is preliminary data.</text>
</comment>
<dbReference type="Proteomes" id="UP000805193">
    <property type="component" value="Unassembled WGS sequence"/>
</dbReference>
<accession>A0AC60Q0N9</accession>
<evidence type="ECO:0000313" key="1">
    <source>
        <dbReference type="EMBL" id="KAG0427042.1"/>
    </source>
</evidence>
<sequence length="228" mass="24145">MKQDLFIMRNTLGQCFSTIDVSGTPCGLAEMMEDPFVVTVVSALLLLASADDGNAEDTLDTEGHSFGGLAQATTFRQASGSAPVNFLQSATSYSGASTYGQSAGLDRPQPFDFGYNVQDEFGNTQFRQEKGDESGSVQGSYGYTDALGVYRKVHYVADQNGFRADIKSNEPGMKQENPADVQLVVEPPPSGVQTATASRSGGFLHGGGGGHHAAERPARQRFPPGLHA</sequence>
<reference evidence="1 2" key="1">
    <citation type="journal article" date="2020" name="Cell">
        <title>Large-Scale Comparative Analyses of Tick Genomes Elucidate Their Genetic Diversity and Vector Capacities.</title>
        <authorList>
            <consortium name="Tick Genome and Microbiome Consortium (TIGMIC)"/>
            <person name="Jia N."/>
            <person name="Wang J."/>
            <person name="Shi W."/>
            <person name="Du L."/>
            <person name="Sun Y."/>
            <person name="Zhan W."/>
            <person name="Jiang J.F."/>
            <person name="Wang Q."/>
            <person name="Zhang B."/>
            <person name="Ji P."/>
            <person name="Bell-Sakyi L."/>
            <person name="Cui X.M."/>
            <person name="Yuan T.T."/>
            <person name="Jiang B.G."/>
            <person name="Yang W.F."/>
            <person name="Lam T.T."/>
            <person name="Chang Q.C."/>
            <person name="Ding S.J."/>
            <person name="Wang X.J."/>
            <person name="Zhu J.G."/>
            <person name="Ruan X.D."/>
            <person name="Zhao L."/>
            <person name="Wei J.T."/>
            <person name="Ye R.Z."/>
            <person name="Que T.C."/>
            <person name="Du C.H."/>
            <person name="Zhou Y.H."/>
            <person name="Cheng J.X."/>
            <person name="Dai P.F."/>
            <person name="Guo W.B."/>
            <person name="Han X.H."/>
            <person name="Huang E.J."/>
            <person name="Li L.F."/>
            <person name="Wei W."/>
            <person name="Gao Y.C."/>
            <person name="Liu J.Z."/>
            <person name="Shao H.Z."/>
            <person name="Wang X."/>
            <person name="Wang C.C."/>
            <person name="Yang T.C."/>
            <person name="Huo Q.B."/>
            <person name="Li W."/>
            <person name="Chen H.Y."/>
            <person name="Chen S.E."/>
            <person name="Zhou L.G."/>
            <person name="Ni X.B."/>
            <person name="Tian J.H."/>
            <person name="Sheng Y."/>
            <person name="Liu T."/>
            <person name="Pan Y.S."/>
            <person name="Xia L.Y."/>
            <person name="Li J."/>
            <person name="Zhao F."/>
            <person name="Cao W.C."/>
        </authorList>
    </citation>
    <scope>NUCLEOTIDE SEQUENCE [LARGE SCALE GENOMIC DNA]</scope>
    <source>
        <strain evidence="1">Iper-2018</strain>
    </source>
</reference>
<keyword evidence="2" id="KW-1185">Reference proteome</keyword>
<evidence type="ECO:0000313" key="2">
    <source>
        <dbReference type="Proteomes" id="UP000805193"/>
    </source>
</evidence>
<dbReference type="EMBL" id="JABSTQ010009659">
    <property type="protein sequence ID" value="KAG0427042.1"/>
    <property type="molecule type" value="Genomic_DNA"/>
</dbReference>
<name>A0AC60Q0N9_IXOPE</name>
<organism evidence="1 2">
    <name type="scientific">Ixodes persulcatus</name>
    <name type="common">Taiga tick</name>
    <dbReference type="NCBI Taxonomy" id="34615"/>
    <lineage>
        <taxon>Eukaryota</taxon>
        <taxon>Metazoa</taxon>
        <taxon>Ecdysozoa</taxon>
        <taxon>Arthropoda</taxon>
        <taxon>Chelicerata</taxon>
        <taxon>Arachnida</taxon>
        <taxon>Acari</taxon>
        <taxon>Parasitiformes</taxon>
        <taxon>Ixodida</taxon>
        <taxon>Ixodoidea</taxon>
        <taxon>Ixodidae</taxon>
        <taxon>Ixodinae</taxon>
        <taxon>Ixodes</taxon>
    </lineage>
</organism>
<proteinExistence type="predicted"/>
<protein>
    <submittedName>
        <fullName evidence="1">Uncharacterized protein</fullName>
    </submittedName>
</protein>
<gene>
    <name evidence="1" type="ORF">HPB47_025884</name>
</gene>